<dbReference type="Pfam" id="PF02151">
    <property type="entry name" value="UVR"/>
    <property type="match status" value="1"/>
</dbReference>
<dbReference type="InterPro" id="IPR004807">
    <property type="entry name" value="UvrB"/>
</dbReference>
<comment type="subcellular location">
    <subcellularLocation>
        <location evidence="1 14 15">Cytoplasm</location>
    </subcellularLocation>
</comment>
<evidence type="ECO:0000256" key="5">
    <source>
        <dbReference type="ARBA" id="ARBA00022763"/>
    </source>
</evidence>
<sequence>MAFASEHPVVAHSEYRPAADAVEGIVRSGAAFEVVSEYQPAGDQPAAIEELERRVNSGERDIVLLGATGTGKSATTAWLIERLQRPTLVMAPNKTLAAQLANELREMLPNNAVEYFVSYYDYYQPEAYIAQTDTYIEKDSSINDDVERLRHSATSSLLSRRDVVVVASVSCIYGLGTPQSYLDRSVELKVGDEVVRDQLLRLLVDVQYTRNDMSFTRGSFRVRGDTVEIIPSYEELAIRIEFFGDEVEALYYLHPLTGDVIRQVDALRIFPATHYVAGPERMAAAISGIEEELAERLAELENKGKLLEAQRLRMRTSYDIEMMRQVGFCSGIENYSRHIDGRPAGSAPATLLDYFPEDFLLVIDESHVTVPQIGGMYEGDMSRKRNLVDFGFRLPSATDNRPLTWEEFAERVGQTVYLSATPGPYELAQAGGEFVEQVIRPTGLVDPKVTVKPTKGQIDDLIGEIRTRTERDERVLVTTLTKKMAEDLTDYLLEMGIRVRYLHSEVDTLRRVELLRQLRLGEYDVLIGINLLREGLDLPEVSLVAILDADKEGFLRSPRSLIQTIGRAARNVSGEVHMYADKITDSMKEAIDETERRRAKQIAYNEERGIDPQPLRKKIADILDQVYREADDTEASESVPVGGSGRNASRGRRAQGEPGRAVSAGIVEGRDTASMPRAELADLIKDLTEQMMGAARDLQFELAARLRDEVADLKKELRGMDAAGLK</sequence>
<keyword evidence="9 14" id="KW-0234">DNA repair</keyword>
<dbReference type="PANTHER" id="PTHR24029">
    <property type="entry name" value="UVRABC SYSTEM PROTEIN B"/>
    <property type="match status" value="1"/>
</dbReference>
<dbReference type="Pfam" id="PF12344">
    <property type="entry name" value="UvrB"/>
    <property type="match status" value="1"/>
</dbReference>
<dbReference type="InterPro" id="IPR041471">
    <property type="entry name" value="UvrB_inter"/>
</dbReference>
<dbReference type="InterPro" id="IPR036876">
    <property type="entry name" value="UVR_dom_sf"/>
</dbReference>
<evidence type="ECO:0000256" key="6">
    <source>
        <dbReference type="ARBA" id="ARBA00022769"/>
    </source>
</evidence>
<dbReference type="InterPro" id="IPR006935">
    <property type="entry name" value="Helicase/UvrB_N"/>
</dbReference>
<comment type="subunit">
    <text evidence="11 14 15">Forms a heterotetramer with UvrA during the search for lesions. Interacts with UvrC in an incision complex.</text>
</comment>
<dbReference type="GO" id="GO:0006289">
    <property type="term" value="P:nucleotide-excision repair"/>
    <property type="evidence" value="ECO:0007669"/>
    <property type="project" value="UniProtKB-UniRule"/>
</dbReference>
<evidence type="ECO:0000256" key="10">
    <source>
        <dbReference type="ARBA" id="ARBA00023236"/>
    </source>
</evidence>
<feature type="short sequence motif" description="Beta-hairpin" evidence="14">
    <location>
        <begin position="119"/>
        <end position="142"/>
    </location>
</feature>
<dbReference type="CDD" id="cd17916">
    <property type="entry name" value="DEXHc_UvrB"/>
    <property type="match status" value="1"/>
</dbReference>
<keyword evidence="5 14" id="KW-0227">DNA damage</keyword>
<dbReference type="AlphaFoldDB" id="A0A1X0DGJ2"/>
<evidence type="ECO:0000256" key="3">
    <source>
        <dbReference type="ARBA" id="ARBA00022490"/>
    </source>
</evidence>
<evidence type="ECO:0000256" key="1">
    <source>
        <dbReference type="ARBA" id="ARBA00004496"/>
    </source>
</evidence>
<dbReference type="InterPro" id="IPR014001">
    <property type="entry name" value="Helicase_ATP-bd"/>
</dbReference>
<evidence type="ECO:0000256" key="8">
    <source>
        <dbReference type="ARBA" id="ARBA00022881"/>
    </source>
</evidence>
<dbReference type="SMART" id="SM00490">
    <property type="entry name" value="HELICc"/>
    <property type="match status" value="1"/>
</dbReference>
<keyword evidence="8 14" id="KW-0267">Excision nuclease</keyword>
<evidence type="ECO:0000256" key="9">
    <source>
        <dbReference type="ARBA" id="ARBA00023204"/>
    </source>
</evidence>
<evidence type="ECO:0000256" key="16">
    <source>
        <dbReference type="SAM" id="Coils"/>
    </source>
</evidence>
<dbReference type="RefSeq" id="WP_083030292.1">
    <property type="nucleotide sequence ID" value="NZ_AP022618.1"/>
</dbReference>
<dbReference type="OrthoDB" id="9806651at2"/>
<dbReference type="EMBL" id="MVHS01000013">
    <property type="protein sequence ID" value="ORA71505.1"/>
    <property type="molecule type" value="Genomic_DNA"/>
</dbReference>
<keyword evidence="22" id="KW-1185">Reference proteome</keyword>
<dbReference type="GO" id="GO:0016887">
    <property type="term" value="F:ATP hydrolysis activity"/>
    <property type="evidence" value="ECO:0007669"/>
    <property type="project" value="InterPro"/>
</dbReference>
<comment type="function">
    <text evidence="14">The UvrABC repair system catalyzes the recognition and processing of DNA lesions. A damage recognition complex composed of 2 UvrA and 2 UvrB subunits scans DNA for abnormalities. Upon binding of the UvrA(2)B(2) complex to a putative damaged site, the DNA wraps around one UvrB monomer. DNA wrap is dependent on ATP binding by UvrB and probably causes local melting of the DNA helix, facilitating insertion of UvrB beta-hairpin between the DNA strands. Then UvrB probes one DNA strand for the presence of a lesion. If a lesion is found the UvrA subunits dissociate and the UvrB-DNA preincision complex is formed. This complex is subsequently bound by UvrC and the second UvrB is released. If no lesion is found, the DNA wraps around the other UvrB subunit that will check the other stand for damage.</text>
</comment>
<dbReference type="FunFam" id="4.10.860.10:FF:000009">
    <property type="entry name" value="UvrABC system protein B"/>
    <property type="match status" value="1"/>
</dbReference>
<dbReference type="PROSITE" id="PS50151">
    <property type="entry name" value="UVR"/>
    <property type="match status" value="1"/>
</dbReference>
<evidence type="ECO:0000256" key="15">
    <source>
        <dbReference type="RuleBase" id="RU003587"/>
    </source>
</evidence>
<dbReference type="InterPro" id="IPR001650">
    <property type="entry name" value="Helicase_C-like"/>
</dbReference>
<dbReference type="GO" id="GO:0005524">
    <property type="term" value="F:ATP binding"/>
    <property type="evidence" value="ECO:0007669"/>
    <property type="project" value="UniProtKB-UniRule"/>
</dbReference>
<dbReference type="HAMAP" id="MF_00204">
    <property type="entry name" value="UvrB"/>
    <property type="match status" value="1"/>
</dbReference>
<comment type="domain">
    <text evidence="14">The beta-hairpin motif is involved in DNA binding.</text>
</comment>
<keyword evidence="6 14" id="KW-0228">DNA excision</keyword>
<evidence type="ECO:0000256" key="12">
    <source>
        <dbReference type="ARBA" id="ARBA00029504"/>
    </source>
</evidence>
<dbReference type="Gene3D" id="3.40.50.300">
    <property type="entry name" value="P-loop containing nucleotide triphosphate hydrolases"/>
    <property type="match status" value="3"/>
</dbReference>
<dbReference type="CDD" id="cd18790">
    <property type="entry name" value="SF2_C_UvrB"/>
    <property type="match status" value="1"/>
</dbReference>
<keyword evidence="16" id="KW-0175">Coiled coil</keyword>
<evidence type="ECO:0000256" key="14">
    <source>
        <dbReference type="HAMAP-Rule" id="MF_00204"/>
    </source>
</evidence>
<keyword evidence="10 14" id="KW-0742">SOS response</keyword>
<dbReference type="FunFam" id="3.40.50.300:FF:000401">
    <property type="entry name" value="UvrABC system protein B"/>
    <property type="match status" value="1"/>
</dbReference>
<evidence type="ECO:0000256" key="17">
    <source>
        <dbReference type="SAM" id="MobiDB-lite"/>
    </source>
</evidence>
<comment type="similarity">
    <text evidence="2 14 15">Belongs to the UvrB family.</text>
</comment>
<dbReference type="Proteomes" id="UP000192801">
    <property type="component" value="Unassembled WGS sequence"/>
</dbReference>
<reference evidence="21 22" key="1">
    <citation type="submission" date="2016-12" db="EMBL/GenBank/DDBJ databases">
        <title>The new phylogeny of genus Mycobacterium.</title>
        <authorList>
            <person name="Tortoli E."/>
            <person name="Trovato A."/>
            <person name="Cirillo D.M."/>
        </authorList>
    </citation>
    <scope>NUCLEOTIDE SEQUENCE [LARGE SCALE GENOMIC DNA]</scope>
    <source>
        <strain evidence="21 22">DSM 45130</strain>
    </source>
</reference>
<evidence type="ECO:0000256" key="2">
    <source>
        <dbReference type="ARBA" id="ARBA00008533"/>
    </source>
</evidence>
<comment type="caution">
    <text evidence="21">The sequence shown here is derived from an EMBL/GenBank/DDBJ whole genome shotgun (WGS) entry which is preliminary data.</text>
</comment>
<dbReference type="Gene3D" id="4.10.860.10">
    <property type="entry name" value="UVR domain"/>
    <property type="match status" value="1"/>
</dbReference>
<keyword evidence="4 14" id="KW-0547">Nucleotide-binding</keyword>
<dbReference type="FunFam" id="3.40.50.300:FF:000477">
    <property type="entry name" value="UvrABC system protein B"/>
    <property type="match status" value="1"/>
</dbReference>
<evidence type="ECO:0000256" key="7">
    <source>
        <dbReference type="ARBA" id="ARBA00022840"/>
    </source>
</evidence>
<gene>
    <name evidence="14" type="primary">uvrB</name>
    <name evidence="21" type="ORF">BST26_08210</name>
</gene>
<feature type="domain" description="Helicase C-terminal" evidence="20">
    <location>
        <begin position="457"/>
        <end position="610"/>
    </location>
</feature>
<dbReference type="InterPro" id="IPR001943">
    <property type="entry name" value="UVR_dom"/>
</dbReference>
<dbReference type="Pfam" id="PF17757">
    <property type="entry name" value="UvrB_inter"/>
    <property type="match status" value="1"/>
</dbReference>
<dbReference type="FunFam" id="3.40.50.300:FF:000257">
    <property type="entry name" value="UvrABC system protein B"/>
    <property type="match status" value="1"/>
</dbReference>
<proteinExistence type="inferred from homology"/>
<keyword evidence="7 14" id="KW-0067">ATP-binding</keyword>
<feature type="region of interest" description="Disordered" evidence="17">
    <location>
        <begin position="631"/>
        <end position="662"/>
    </location>
</feature>
<dbReference type="GO" id="GO:0009380">
    <property type="term" value="C:excinuclease repair complex"/>
    <property type="evidence" value="ECO:0007669"/>
    <property type="project" value="InterPro"/>
</dbReference>
<dbReference type="GO" id="GO:0009381">
    <property type="term" value="F:excinuclease ABC activity"/>
    <property type="evidence" value="ECO:0007669"/>
    <property type="project" value="UniProtKB-UniRule"/>
</dbReference>
<dbReference type="PROSITE" id="PS51192">
    <property type="entry name" value="HELICASE_ATP_BIND_1"/>
    <property type="match status" value="1"/>
</dbReference>
<accession>A0A1X0DGJ2</accession>
<dbReference type="InterPro" id="IPR024759">
    <property type="entry name" value="UvrB_YAD/RRR_dom"/>
</dbReference>
<dbReference type="PROSITE" id="PS51194">
    <property type="entry name" value="HELICASE_CTER"/>
    <property type="match status" value="1"/>
</dbReference>
<dbReference type="GO" id="GO:0009432">
    <property type="term" value="P:SOS response"/>
    <property type="evidence" value="ECO:0007669"/>
    <property type="project" value="UniProtKB-UniRule"/>
</dbReference>
<dbReference type="STRING" id="444597.BST26_08210"/>
<dbReference type="InterPro" id="IPR027417">
    <property type="entry name" value="P-loop_NTPase"/>
</dbReference>
<feature type="binding site" evidence="14">
    <location>
        <begin position="66"/>
        <end position="73"/>
    </location>
    <ligand>
        <name>ATP</name>
        <dbReference type="ChEBI" id="CHEBI:30616"/>
    </ligand>
</feature>
<name>A0A1X0DGJ2_9MYCO</name>
<dbReference type="NCBIfam" id="NF003673">
    <property type="entry name" value="PRK05298.1"/>
    <property type="match status" value="1"/>
</dbReference>
<dbReference type="NCBIfam" id="TIGR00631">
    <property type="entry name" value="uvrb"/>
    <property type="match status" value="1"/>
</dbReference>
<evidence type="ECO:0000256" key="13">
    <source>
        <dbReference type="ARBA" id="ARBA00077137"/>
    </source>
</evidence>
<evidence type="ECO:0000259" key="19">
    <source>
        <dbReference type="PROSITE" id="PS51192"/>
    </source>
</evidence>
<evidence type="ECO:0000259" key="20">
    <source>
        <dbReference type="PROSITE" id="PS51194"/>
    </source>
</evidence>
<dbReference type="SUPFAM" id="SSF46600">
    <property type="entry name" value="C-terminal UvrC-binding domain of UvrB"/>
    <property type="match status" value="1"/>
</dbReference>
<dbReference type="PANTHER" id="PTHR24029:SF0">
    <property type="entry name" value="UVRABC SYSTEM PROTEIN B"/>
    <property type="match status" value="1"/>
</dbReference>
<dbReference type="Pfam" id="PF00271">
    <property type="entry name" value="Helicase_C"/>
    <property type="match status" value="1"/>
</dbReference>
<feature type="domain" description="Helicase ATP-binding" evidence="19">
    <location>
        <begin position="53"/>
        <end position="182"/>
    </location>
</feature>
<evidence type="ECO:0000256" key="11">
    <source>
        <dbReference type="ARBA" id="ARBA00026033"/>
    </source>
</evidence>
<dbReference type="SMART" id="SM00487">
    <property type="entry name" value="DEXDc"/>
    <property type="match status" value="1"/>
</dbReference>
<keyword evidence="3 14" id="KW-0963">Cytoplasm</keyword>
<dbReference type="Pfam" id="PF04851">
    <property type="entry name" value="ResIII"/>
    <property type="match status" value="1"/>
</dbReference>
<dbReference type="GO" id="GO:0003677">
    <property type="term" value="F:DNA binding"/>
    <property type="evidence" value="ECO:0007669"/>
    <property type="project" value="UniProtKB-UniRule"/>
</dbReference>
<evidence type="ECO:0000313" key="22">
    <source>
        <dbReference type="Proteomes" id="UP000192801"/>
    </source>
</evidence>
<feature type="domain" description="UVR" evidence="18">
    <location>
        <begin position="681"/>
        <end position="716"/>
    </location>
</feature>
<evidence type="ECO:0000256" key="4">
    <source>
        <dbReference type="ARBA" id="ARBA00022741"/>
    </source>
</evidence>
<evidence type="ECO:0000313" key="21">
    <source>
        <dbReference type="EMBL" id="ORA71505.1"/>
    </source>
</evidence>
<feature type="coiled-coil region" evidence="16">
    <location>
        <begin position="283"/>
        <end position="310"/>
    </location>
</feature>
<dbReference type="SUPFAM" id="SSF52540">
    <property type="entry name" value="P-loop containing nucleoside triphosphate hydrolases"/>
    <property type="match status" value="2"/>
</dbReference>
<organism evidence="21 22">
    <name type="scientific">Mycolicibacterium insubricum</name>
    <dbReference type="NCBI Taxonomy" id="444597"/>
    <lineage>
        <taxon>Bacteria</taxon>
        <taxon>Bacillati</taxon>
        <taxon>Actinomycetota</taxon>
        <taxon>Actinomycetes</taxon>
        <taxon>Mycobacteriales</taxon>
        <taxon>Mycobacteriaceae</taxon>
        <taxon>Mycolicibacterium</taxon>
    </lineage>
</organism>
<protein>
    <recommendedName>
        <fullName evidence="12 14">UvrABC system protein B</fullName>
        <shortName evidence="14">Protein UvrB</shortName>
    </recommendedName>
    <alternativeName>
        <fullName evidence="13 14">Excinuclease ABC subunit B</fullName>
    </alternativeName>
</protein>
<dbReference type="GO" id="GO:0005737">
    <property type="term" value="C:cytoplasm"/>
    <property type="evidence" value="ECO:0007669"/>
    <property type="project" value="UniProtKB-SubCell"/>
</dbReference>
<evidence type="ECO:0000259" key="18">
    <source>
        <dbReference type="PROSITE" id="PS50151"/>
    </source>
</evidence>